<comment type="subcellular location">
    <subcellularLocation>
        <location evidence="1">Nucleus</location>
    </subcellularLocation>
</comment>
<reference evidence="8" key="2">
    <citation type="submission" date="2020-11" db="EMBL/GenBank/DDBJ databases">
        <authorList>
            <person name="McCartney M.A."/>
            <person name="Auch B."/>
            <person name="Kono T."/>
            <person name="Mallez S."/>
            <person name="Becker A."/>
            <person name="Gohl D.M."/>
            <person name="Silverstein K.A.T."/>
            <person name="Koren S."/>
            <person name="Bechman K.B."/>
            <person name="Herman A."/>
            <person name="Abrahante J.E."/>
            <person name="Garbe J."/>
        </authorList>
    </citation>
    <scope>NUCLEOTIDE SEQUENCE</scope>
    <source>
        <strain evidence="8">Duluth1</strain>
        <tissue evidence="8">Whole animal</tissue>
    </source>
</reference>
<protein>
    <recommendedName>
        <fullName evidence="7">HAT C-terminal dimerisation domain-containing protein</fullName>
    </recommendedName>
</protein>
<evidence type="ECO:0000256" key="5">
    <source>
        <dbReference type="ARBA" id="ARBA00023242"/>
    </source>
</evidence>
<evidence type="ECO:0000256" key="6">
    <source>
        <dbReference type="SAM" id="MobiDB-lite"/>
    </source>
</evidence>
<keyword evidence="5" id="KW-0539">Nucleus</keyword>
<dbReference type="GO" id="GO:0008270">
    <property type="term" value="F:zinc ion binding"/>
    <property type="evidence" value="ECO:0007669"/>
    <property type="project" value="UniProtKB-KW"/>
</dbReference>
<dbReference type="InterPro" id="IPR008906">
    <property type="entry name" value="HATC_C_dom"/>
</dbReference>
<evidence type="ECO:0000256" key="2">
    <source>
        <dbReference type="ARBA" id="ARBA00022723"/>
    </source>
</evidence>
<dbReference type="GO" id="GO:0005634">
    <property type="term" value="C:nucleus"/>
    <property type="evidence" value="ECO:0007669"/>
    <property type="project" value="UniProtKB-SubCell"/>
</dbReference>
<feature type="compositionally biased region" description="Polar residues" evidence="6">
    <location>
        <begin position="470"/>
        <end position="480"/>
    </location>
</feature>
<keyword evidence="2" id="KW-0479">Metal-binding</keyword>
<dbReference type="InterPro" id="IPR052035">
    <property type="entry name" value="ZnF_BED_domain_contain"/>
</dbReference>
<name>A0A9D4HWY9_DREPO</name>
<organism evidence="8 9">
    <name type="scientific">Dreissena polymorpha</name>
    <name type="common">Zebra mussel</name>
    <name type="synonym">Mytilus polymorpha</name>
    <dbReference type="NCBI Taxonomy" id="45954"/>
    <lineage>
        <taxon>Eukaryota</taxon>
        <taxon>Metazoa</taxon>
        <taxon>Spiralia</taxon>
        <taxon>Lophotrochozoa</taxon>
        <taxon>Mollusca</taxon>
        <taxon>Bivalvia</taxon>
        <taxon>Autobranchia</taxon>
        <taxon>Heteroconchia</taxon>
        <taxon>Euheterodonta</taxon>
        <taxon>Imparidentia</taxon>
        <taxon>Neoheterodontei</taxon>
        <taxon>Myida</taxon>
        <taxon>Dreissenoidea</taxon>
        <taxon>Dreissenidae</taxon>
        <taxon>Dreissena</taxon>
    </lineage>
</organism>
<keyword evidence="9" id="KW-1185">Reference proteome</keyword>
<comment type="caution">
    <text evidence="8">The sequence shown here is derived from an EMBL/GenBank/DDBJ whole genome shotgun (WGS) entry which is preliminary data.</text>
</comment>
<dbReference type="PANTHER" id="PTHR46481:SF10">
    <property type="entry name" value="ZINC FINGER BED DOMAIN-CONTAINING PROTEIN 39"/>
    <property type="match status" value="1"/>
</dbReference>
<dbReference type="Pfam" id="PF05699">
    <property type="entry name" value="Dimer_Tnp_hAT"/>
    <property type="match status" value="1"/>
</dbReference>
<dbReference type="PANTHER" id="PTHR46481">
    <property type="entry name" value="ZINC FINGER BED DOMAIN-CONTAINING PROTEIN 4"/>
    <property type="match status" value="1"/>
</dbReference>
<evidence type="ECO:0000313" key="9">
    <source>
        <dbReference type="Proteomes" id="UP000828390"/>
    </source>
</evidence>
<reference evidence="8" key="1">
    <citation type="journal article" date="2019" name="bioRxiv">
        <title>The Genome of the Zebra Mussel, Dreissena polymorpha: A Resource for Invasive Species Research.</title>
        <authorList>
            <person name="McCartney M.A."/>
            <person name="Auch B."/>
            <person name="Kono T."/>
            <person name="Mallez S."/>
            <person name="Zhang Y."/>
            <person name="Obille A."/>
            <person name="Becker A."/>
            <person name="Abrahante J.E."/>
            <person name="Garbe J."/>
            <person name="Badalamenti J.P."/>
            <person name="Herman A."/>
            <person name="Mangelson H."/>
            <person name="Liachko I."/>
            <person name="Sullivan S."/>
            <person name="Sone E.D."/>
            <person name="Koren S."/>
            <person name="Silverstein K.A.T."/>
            <person name="Beckman K.B."/>
            <person name="Gohl D.M."/>
        </authorList>
    </citation>
    <scope>NUCLEOTIDE SEQUENCE</scope>
    <source>
        <strain evidence="8">Duluth1</strain>
        <tissue evidence="8">Whole animal</tissue>
    </source>
</reference>
<dbReference type="SUPFAM" id="SSF140996">
    <property type="entry name" value="Hermes dimerisation domain"/>
    <property type="match status" value="1"/>
</dbReference>
<sequence>MSGGGTSNLRTHIDRRHPNLSRATKSSTSKATDEEDETKHVAKKQKTLDGMIGSKYLFNSDRAMCITRSIGKYIIDDIRPVSVVEGTGFKKMIMTLDPRYTIPGQTYFSQTLIPNMYQETAVRVKSSLSNAKTVALTTDGWTSRAHMSYITVTSAHITPEWKLENFVLQTRSMPESHTGLNIANVVRDAKSEWCITTPTPPLVSDNAANMTVGARELGSQPHIGCFPHTLNLGAQKALKMTSVSRILGRVQKLVGYFHRSTTAAAVLSAKTNLLGMKNLKLTCDVPTRWNSAADMLERYLKLQPAVYATLLSPEISRHIDHETSMLNEADTKLAEDIVKCLYLLKAITEAVCTESMPTVSANIPLIQKVQQNMALIGTDSPMSRSIKEAVLSDLNTRYTSEELQNFLSECTLLDPRFKTTYLTPEAMENTYHRLALLLQSGDGKVHVQADTQVPTPGQHIPPHPVLPERPNTSQSPSPTETSDEENAAKCQRSSDFSKKVGLAAIFDFENVEEATAAKPMSLQEKIEEEIKQYKLMNQISIESNALDWWKKNCIQFPLLASVAKQRLCIPATSVPAERVFSSAGDIVTAQRASLAPELVDMLLFCKKNCDL</sequence>
<accession>A0A9D4HWY9</accession>
<evidence type="ECO:0000256" key="1">
    <source>
        <dbReference type="ARBA" id="ARBA00004123"/>
    </source>
</evidence>
<evidence type="ECO:0000313" key="8">
    <source>
        <dbReference type="EMBL" id="KAH3738385.1"/>
    </source>
</evidence>
<dbReference type="Proteomes" id="UP000828390">
    <property type="component" value="Unassembled WGS sequence"/>
</dbReference>
<feature type="domain" description="HAT C-terminal dimerisation" evidence="7">
    <location>
        <begin position="534"/>
        <end position="608"/>
    </location>
</feature>
<evidence type="ECO:0000256" key="4">
    <source>
        <dbReference type="ARBA" id="ARBA00022833"/>
    </source>
</evidence>
<keyword evidence="3" id="KW-0863">Zinc-finger</keyword>
<feature type="region of interest" description="Disordered" evidence="6">
    <location>
        <begin position="452"/>
        <end position="492"/>
    </location>
</feature>
<evidence type="ECO:0000259" key="7">
    <source>
        <dbReference type="Pfam" id="PF05699"/>
    </source>
</evidence>
<dbReference type="AlphaFoldDB" id="A0A9D4HWY9"/>
<dbReference type="GO" id="GO:0046983">
    <property type="term" value="F:protein dimerization activity"/>
    <property type="evidence" value="ECO:0007669"/>
    <property type="project" value="InterPro"/>
</dbReference>
<dbReference type="EMBL" id="JAIWYP010000011">
    <property type="protein sequence ID" value="KAH3738385.1"/>
    <property type="molecule type" value="Genomic_DNA"/>
</dbReference>
<gene>
    <name evidence="8" type="ORF">DPMN_045019</name>
</gene>
<dbReference type="SUPFAM" id="SSF53098">
    <property type="entry name" value="Ribonuclease H-like"/>
    <property type="match status" value="1"/>
</dbReference>
<proteinExistence type="predicted"/>
<dbReference type="InterPro" id="IPR012337">
    <property type="entry name" value="RNaseH-like_sf"/>
</dbReference>
<evidence type="ECO:0000256" key="3">
    <source>
        <dbReference type="ARBA" id="ARBA00022771"/>
    </source>
</evidence>
<keyword evidence="4" id="KW-0862">Zinc</keyword>
<feature type="region of interest" description="Disordered" evidence="6">
    <location>
        <begin position="1"/>
        <end position="42"/>
    </location>
</feature>